<dbReference type="Pfam" id="PF00582">
    <property type="entry name" value="Usp"/>
    <property type="match status" value="1"/>
</dbReference>
<protein>
    <submittedName>
        <fullName evidence="3">Universal stress protein</fullName>
    </submittedName>
</protein>
<dbReference type="EMBL" id="WJIE01000015">
    <property type="protein sequence ID" value="MRG97116.1"/>
    <property type="molecule type" value="Genomic_DNA"/>
</dbReference>
<dbReference type="SUPFAM" id="SSF52402">
    <property type="entry name" value="Adenine nucleotide alpha hydrolases-like"/>
    <property type="match status" value="1"/>
</dbReference>
<dbReference type="CDD" id="cd00293">
    <property type="entry name" value="USP-like"/>
    <property type="match status" value="1"/>
</dbReference>
<dbReference type="InterPro" id="IPR014729">
    <property type="entry name" value="Rossmann-like_a/b/a_fold"/>
</dbReference>
<dbReference type="PRINTS" id="PR01438">
    <property type="entry name" value="UNVRSLSTRESS"/>
</dbReference>
<dbReference type="AlphaFoldDB" id="A0A6N7Q1Q6"/>
<keyword evidence="4" id="KW-1185">Reference proteome</keyword>
<comment type="caution">
    <text evidence="3">The sequence shown here is derived from an EMBL/GenBank/DDBJ whole genome shotgun (WGS) entry which is preliminary data.</text>
</comment>
<name>A0A6N7Q1Q6_9BACT</name>
<dbReference type="InterPro" id="IPR006016">
    <property type="entry name" value="UspA"/>
</dbReference>
<dbReference type="RefSeq" id="WP_153823897.1">
    <property type="nucleotide sequence ID" value="NZ_WJIE01000015.1"/>
</dbReference>
<sequence length="152" mass="15995">MTMTTPPPTILVGLDSSPRAPAVLAAAADLAQRYGATLVAVRAVEMPRDVPTQEPLATEDGRAEALLAAARRELDAELARLPAGLGARREVRAGEPVDVLCDLATETRARFVVIGAHGHSAWRRVLGTTAARLLEAARTSVVAVRDPSDADE</sequence>
<dbReference type="Proteomes" id="UP000440224">
    <property type="component" value="Unassembled WGS sequence"/>
</dbReference>
<gene>
    <name evidence="3" type="ORF">GF068_35095</name>
</gene>
<organism evidence="3 4">
    <name type="scientific">Polyangium spumosum</name>
    <dbReference type="NCBI Taxonomy" id="889282"/>
    <lineage>
        <taxon>Bacteria</taxon>
        <taxon>Pseudomonadati</taxon>
        <taxon>Myxococcota</taxon>
        <taxon>Polyangia</taxon>
        <taxon>Polyangiales</taxon>
        <taxon>Polyangiaceae</taxon>
        <taxon>Polyangium</taxon>
    </lineage>
</organism>
<reference evidence="3 4" key="1">
    <citation type="submission" date="2019-10" db="EMBL/GenBank/DDBJ databases">
        <title>A soil myxobacterium in the family Polyangiaceae.</title>
        <authorList>
            <person name="Li Y."/>
            <person name="Wang J."/>
        </authorList>
    </citation>
    <scope>NUCLEOTIDE SEQUENCE [LARGE SCALE GENOMIC DNA]</scope>
    <source>
        <strain evidence="3 4">DSM 14734</strain>
    </source>
</reference>
<dbReference type="PANTHER" id="PTHR46268:SF6">
    <property type="entry name" value="UNIVERSAL STRESS PROTEIN UP12"/>
    <property type="match status" value="1"/>
</dbReference>
<evidence type="ECO:0000313" key="3">
    <source>
        <dbReference type="EMBL" id="MRG97116.1"/>
    </source>
</evidence>
<proteinExistence type="inferred from homology"/>
<dbReference type="InterPro" id="IPR006015">
    <property type="entry name" value="Universal_stress_UspA"/>
</dbReference>
<feature type="domain" description="UspA" evidence="2">
    <location>
        <begin position="9"/>
        <end position="145"/>
    </location>
</feature>
<evidence type="ECO:0000259" key="2">
    <source>
        <dbReference type="Pfam" id="PF00582"/>
    </source>
</evidence>
<evidence type="ECO:0000313" key="4">
    <source>
        <dbReference type="Proteomes" id="UP000440224"/>
    </source>
</evidence>
<evidence type="ECO:0000256" key="1">
    <source>
        <dbReference type="ARBA" id="ARBA00008791"/>
    </source>
</evidence>
<dbReference type="Gene3D" id="3.40.50.620">
    <property type="entry name" value="HUPs"/>
    <property type="match status" value="1"/>
</dbReference>
<comment type="similarity">
    <text evidence="1">Belongs to the universal stress protein A family.</text>
</comment>
<dbReference type="PANTHER" id="PTHR46268">
    <property type="entry name" value="STRESS RESPONSE PROTEIN NHAX"/>
    <property type="match status" value="1"/>
</dbReference>
<accession>A0A6N7Q1Q6</accession>